<feature type="domain" description="PTS EIIB type-2" evidence="2">
    <location>
        <begin position="2"/>
        <end position="92"/>
    </location>
</feature>
<evidence type="ECO:0000256" key="1">
    <source>
        <dbReference type="ARBA" id="ARBA00022679"/>
    </source>
</evidence>
<dbReference type="InterPro" id="IPR013011">
    <property type="entry name" value="PTS_EIIB_2"/>
</dbReference>
<evidence type="ECO:0000313" key="4">
    <source>
        <dbReference type="Proteomes" id="UP000295515"/>
    </source>
</evidence>
<evidence type="ECO:0000259" key="2">
    <source>
        <dbReference type="PROSITE" id="PS51099"/>
    </source>
</evidence>
<dbReference type="Proteomes" id="UP000295515">
    <property type="component" value="Unassembled WGS sequence"/>
</dbReference>
<dbReference type="CDD" id="cd05566">
    <property type="entry name" value="PTS_IIB_galactitol"/>
    <property type="match status" value="1"/>
</dbReference>
<accession>A0A4R3Z7A8</accession>
<protein>
    <submittedName>
        <fullName evidence="3">PTS system galactitol-specific IIB component</fullName>
    </submittedName>
</protein>
<dbReference type="RefSeq" id="WP_066446228.1">
    <property type="nucleotide sequence ID" value="NZ_CAUWFI010000006.1"/>
</dbReference>
<dbReference type="SUPFAM" id="SSF52794">
    <property type="entry name" value="PTS system IIB component-like"/>
    <property type="match status" value="1"/>
</dbReference>
<organism evidence="3 4">
    <name type="scientific">Longibaculum muris</name>
    <dbReference type="NCBI Taxonomy" id="1796628"/>
    <lineage>
        <taxon>Bacteria</taxon>
        <taxon>Bacillati</taxon>
        <taxon>Bacillota</taxon>
        <taxon>Erysipelotrichia</taxon>
        <taxon>Erysipelotrichales</taxon>
        <taxon>Coprobacillaceae</taxon>
        <taxon>Longibaculum</taxon>
    </lineage>
</organism>
<sequence>MKKVLVACGNGIATSTVVASKIKERCEKEGIAIHVTQCKVLEVASKAADFDLVVTSGKFKDDSVSTPIVGAIALLTGINEEATFEKILGYLR</sequence>
<dbReference type="InterPro" id="IPR036095">
    <property type="entry name" value="PTS_EIIB-like_sf"/>
</dbReference>
<proteinExistence type="predicted"/>
<reference evidence="3 4" key="1">
    <citation type="submission" date="2019-03" db="EMBL/GenBank/DDBJ databases">
        <title>Genomic Encyclopedia of Type Strains, Phase IV (KMG-IV): sequencing the most valuable type-strain genomes for metagenomic binning, comparative biology and taxonomic classification.</title>
        <authorList>
            <person name="Goeker M."/>
        </authorList>
    </citation>
    <scope>NUCLEOTIDE SEQUENCE [LARGE SCALE GENOMIC DNA]</scope>
    <source>
        <strain evidence="3 4">DSM 29487</strain>
    </source>
</reference>
<dbReference type="Gene3D" id="3.40.50.2300">
    <property type="match status" value="1"/>
</dbReference>
<dbReference type="Pfam" id="PF02302">
    <property type="entry name" value="PTS_IIB"/>
    <property type="match status" value="1"/>
</dbReference>
<comment type="caution">
    <text evidence="3">The sequence shown here is derived from an EMBL/GenBank/DDBJ whole genome shotgun (WGS) entry which is preliminary data.</text>
</comment>
<name>A0A4R3Z7A8_9FIRM</name>
<dbReference type="EMBL" id="SMCQ01000002">
    <property type="protein sequence ID" value="TCW02113.1"/>
    <property type="molecule type" value="Genomic_DNA"/>
</dbReference>
<evidence type="ECO:0000313" key="3">
    <source>
        <dbReference type="EMBL" id="TCW02113.1"/>
    </source>
</evidence>
<dbReference type="GO" id="GO:0009401">
    <property type="term" value="P:phosphoenolpyruvate-dependent sugar phosphotransferase system"/>
    <property type="evidence" value="ECO:0007669"/>
    <property type="project" value="InterPro"/>
</dbReference>
<dbReference type="GeneID" id="98914319"/>
<keyword evidence="4" id="KW-1185">Reference proteome</keyword>
<dbReference type="InterPro" id="IPR003501">
    <property type="entry name" value="PTS_EIIB_2/3"/>
</dbReference>
<keyword evidence="1" id="KW-0808">Transferase</keyword>
<dbReference type="PROSITE" id="PS51099">
    <property type="entry name" value="PTS_EIIB_TYPE_2"/>
    <property type="match status" value="1"/>
</dbReference>
<dbReference type="AlphaFoldDB" id="A0A4R3Z7A8"/>
<dbReference type="GO" id="GO:0008982">
    <property type="term" value="F:protein-N(PI)-phosphohistidine-sugar phosphotransferase activity"/>
    <property type="evidence" value="ECO:0007669"/>
    <property type="project" value="InterPro"/>
</dbReference>
<gene>
    <name evidence="3" type="ORF">EDD60_10276</name>
</gene>